<evidence type="ECO:0000313" key="3">
    <source>
        <dbReference type="Proteomes" id="UP000031737"/>
    </source>
</evidence>
<dbReference type="AlphaFoldDB" id="A0A061J839"/>
<protein>
    <submittedName>
        <fullName evidence="2">Uncharacterized protein</fullName>
    </submittedName>
</protein>
<feature type="compositionally biased region" description="Basic residues" evidence="1">
    <location>
        <begin position="14"/>
        <end position="23"/>
    </location>
</feature>
<dbReference type="EMBL" id="AUPL01001984">
    <property type="protein sequence ID" value="ESL10286.1"/>
    <property type="molecule type" value="Genomic_DNA"/>
</dbReference>
<feature type="region of interest" description="Disordered" evidence="1">
    <location>
        <begin position="14"/>
        <end position="83"/>
    </location>
</feature>
<accession>A0A061J839</accession>
<organism evidence="2 3">
    <name type="scientific">Trypanosoma rangeli SC58</name>
    <dbReference type="NCBI Taxonomy" id="429131"/>
    <lineage>
        <taxon>Eukaryota</taxon>
        <taxon>Discoba</taxon>
        <taxon>Euglenozoa</taxon>
        <taxon>Kinetoplastea</taxon>
        <taxon>Metakinetoplastina</taxon>
        <taxon>Trypanosomatida</taxon>
        <taxon>Trypanosomatidae</taxon>
        <taxon>Trypanosoma</taxon>
        <taxon>Herpetosoma</taxon>
    </lineage>
</organism>
<gene>
    <name evidence="2" type="ORF">TRSC58_01984</name>
</gene>
<dbReference type="Proteomes" id="UP000031737">
    <property type="component" value="Unassembled WGS sequence"/>
</dbReference>
<evidence type="ECO:0000256" key="1">
    <source>
        <dbReference type="SAM" id="MobiDB-lite"/>
    </source>
</evidence>
<dbReference type="VEuPathDB" id="TriTrypDB:TRSC58_01984"/>
<dbReference type="OrthoDB" id="253052at2759"/>
<name>A0A061J839_TRYRA</name>
<sequence length="218" mass="24012">MHLRWLHHSLRVKPGRRRRARRRSGLDAPSALPLAAPHDFDSMTQAERALLTASEELSQSSSPVAPPREDEDERRSCATPSPTRRELEEFFPITAAKRSRQACVAEASCRRRRCMEVHNSSAGGEGVITATDILAAIPCLSSNIVPPATRVGAVGCEEKPRGCVRSYNRRQLDYAADAPKYARAGEAAQDGCTPSVYWEIAFPRDPNGYAPTDDEQRG</sequence>
<comment type="caution">
    <text evidence="2">The sequence shown here is derived from an EMBL/GenBank/DDBJ whole genome shotgun (WGS) entry which is preliminary data.</text>
</comment>
<evidence type="ECO:0000313" key="2">
    <source>
        <dbReference type="EMBL" id="ESL10286.1"/>
    </source>
</evidence>
<reference evidence="2 3" key="1">
    <citation type="submission" date="2013-07" db="EMBL/GenBank/DDBJ databases">
        <authorList>
            <person name="Stoco P.H."/>
            <person name="Wagner G."/>
            <person name="Gerber A."/>
            <person name="Zaha A."/>
            <person name="Thompson C."/>
            <person name="Bartholomeu D.C."/>
            <person name="Luckemeyer D.D."/>
            <person name="Bahia D."/>
            <person name="Loreto E."/>
            <person name="Prestes E.B."/>
            <person name="Lima F.M."/>
            <person name="Rodrigues-Luiz G."/>
            <person name="Vallejo G.A."/>
            <person name="Filho J.F."/>
            <person name="Monteiro K.M."/>
            <person name="Tyler K.M."/>
            <person name="de Almeida L.G."/>
            <person name="Ortiz M.F."/>
            <person name="Siervo M.A."/>
            <person name="de Moraes M.H."/>
            <person name="Cunha O.L."/>
            <person name="Mendonca-Neto R."/>
            <person name="Silva R."/>
            <person name="Teixeira S.M."/>
            <person name="Murta S.M."/>
            <person name="Sincero T.C."/>
            <person name="Mendes T.A."/>
            <person name="Urmenyi T.P."/>
            <person name="Silva V.G."/>
            <person name="da Rocha W.D."/>
            <person name="Andersson B."/>
            <person name="Romanha A.J."/>
            <person name="Steindel M."/>
            <person name="de Vasconcelos A.T."/>
            <person name="Grisard E.C."/>
        </authorList>
    </citation>
    <scope>NUCLEOTIDE SEQUENCE [LARGE SCALE GENOMIC DNA]</scope>
    <source>
        <strain evidence="2 3">SC58</strain>
    </source>
</reference>
<feature type="compositionally biased region" description="Low complexity" evidence="1">
    <location>
        <begin position="26"/>
        <end position="37"/>
    </location>
</feature>
<keyword evidence="3" id="KW-1185">Reference proteome</keyword>
<proteinExistence type="predicted"/>